<name>A0ABN7VLF4_GIGMA</name>
<reference evidence="1 2" key="1">
    <citation type="submission" date="2021-06" db="EMBL/GenBank/DDBJ databases">
        <authorList>
            <person name="Kallberg Y."/>
            <person name="Tangrot J."/>
            <person name="Rosling A."/>
        </authorList>
    </citation>
    <scope>NUCLEOTIDE SEQUENCE [LARGE SCALE GENOMIC DNA]</scope>
    <source>
        <strain evidence="1 2">120-4 pot B 10/14</strain>
    </source>
</reference>
<proteinExistence type="predicted"/>
<evidence type="ECO:0000313" key="1">
    <source>
        <dbReference type="EMBL" id="CAG8779357.1"/>
    </source>
</evidence>
<gene>
    <name evidence="1" type="ORF">GMARGA_LOCUS19505</name>
</gene>
<dbReference type="Proteomes" id="UP000789901">
    <property type="component" value="Unassembled WGS sequence"/>
</dbReference>
<organism evidence="1 2">
    <name type="scientific">Gigaspora margarita</name>
    <dbReference type="NCBI Taxonomy" id="4874"/>
    <lineage>
        <taxon>Eukaryota</taxon>
        <taxon>Fungi</taxon>
        <taxon>Fungi incertae sedis</taxon>
        <taxon>Mucoromycota</taxon>
        <taxon>Glomeromycotina</taxon>
        <taxon>Glomeromycetes</taxon>
        <taxon>Diversisporales</taxon>
        <taxon>Gigasporaceae</taxon>
        <taxon>Gigaspora</taxon>
    </lineage>
</organism>
<comment type="caution">
    <text evidence="1">The sequence shown here is derived from an EMBL/GenBank/DDBJ whole genome shotgun (WGS) entry which is preliminary data.</text>
</comment>
<keyword evidence="2" id="KW-1185">Reference proteome</keyword>
<evidence type="ECO:0000313" key="2">
    <source>
        <dbReference type="Proteomes" id="UP000789901"/>
    </source>
</evidence>
<accession>A0ABN7VLF4</accession>
<protein>
    <submittedName>
        <fullName evidence="1">27429_t:CDS:1</fullName>
    </submittedName>
</protein>
<sequence>MIEESWKAFSEEINIRIQESDILNKPFEDNKTAWELWEQAYQLIEMIPTDIYDNICTTITNKKIVNVINNSPLAKAPGPSLISMNTQTLASE</sequence>
<dbReference type="EMBL" id="CAJVQB010016320">
    <property type="protein sequence ID" value="CAG8779357.1"/>
    <property type="molecule type" value="Genomic_DNA"/>
</dbReference>